<proteinExistence type="predicted"/>
<dbReference type="InterPro" id="IPR031728">
    <property type="entry name" value="GlcAase_C"/>
</dbReference>
<feature type="chain" id="PRO_5042003209" evidence="1">
    <location>
        <begin position="19"/>
        <end position="527"/>
    </location>
</feature>
<dbReference type="SUPFAM" id="SSF51445">
    <property type="entry name" value="(Trans)glycosidases"/>
    <property type="match status" value="1"/>
</dbReference>
<keyword evidence="4" id="KW-1185">Reference proteome</keyword>
<comment type="caution">
    <text evidence="3">The sequence shown here is derived from an EMBL/GenBank/DDBJ whole genome shotgun (WGS) entry which is preliminary data.</text>
</comment>
<dbReference type="InterPro" id="IPR017853">
    <property type="entry name" value="GH"/>
</dbReference>
<evidence type="ECO:0000313" key="4">
    <source>
        <dbReference type="Proteomes" id="UP001218218"/>
    </source>
</evidence>
<dbReference type="Gene3D" id="3.20.20.80">
    <property type="entry name" value="Glycosidases"/>
    <property type="match status" value="1"/>
</dbReference>
<dbReference type="Pfam" id="PF16862">
    <property type="entry name" value="Glyco_hydro_79C"/>
    <property type="match status" value="1"/>
</dbReference>
<protein>
    <submittedName>
        <fullName evidence="3">Glycoside hydrolase family 79 protein</fullName>
    </submittedName>
</protein>
<accession>A0AAD6ZE59</accession>
<dbReference type="PANTHER" id="PTHR36183:SF2">
    <property type="entry name" value="BETA-GLUCURONIDASE C-TERMINAL DOMAIN-CONTAINING PROTEIN"/>
    <property type="match status" value="1"/>
</dbReference>
<sequence length="527" mass="56714">MRLPWILLFFYLFAASNSALVSIPLSASDDVPVVTGDLLSFAIGPDRWLDWTGNTSRNEFFYNALNNLVNFTRTSPSIRIGALGGDPVNYNPNLEFVQNVYGEPLVIIPYPETSSMVVGSGYYQAAQFLPAGTKVTWGVNLVDRNLTAVYLESKAIIEAFASPAFKEANITLDFLEVGNEPDLYVFHGDRSADYNFSVYLEEWTTLASNVTKTADLAGSKTRFWGGVFAGPAWTNLTGFTAANLLDSGILASEPGSFITAISQHLYSGLDFSGNISVLDQLMSKAAIRSNLTAFVPDIKAARAKGLDYVLGETNSYAVHGAANVSNAAGAALWALDYTLSASQIGISKLFFEEGIGYKYNLLQPVTLTRSILDGTPLATPLPPHIQPTYYAAIILAEAIGDSGNTQAIELAIEDDSITGYAFYEQGALKRAIFINLLPYLSTQTTPRASTHLNLAFSGSAHSPASFSVKRLMIGCEFYADDTRGVTFGGQTYETVDALVSGSPTDETGLVSRGIDIAATEAVFIAFN</sequence>
<feature type="signal peptide" evidence="1">
    <location>
        <begin position="1"/>
        <end position="18"/>
    </location>
</feature>
<keyword evidence="1" id="KW-0732">Signal</keyword>
<feature type="domain" description="Beta-glucuronidase C-terminal" evidence="2">
    <location>
        <begin position="419"/>
        <end position="522"/>
    </location>
</feature>
<dbReference type="Proteomes" id="UP001218218">
    <property type="component" value="Unassembled WGS sequence"/>
</dbReference>
<organism evidence="3 4">
    <name type="scientific">Mycena albidolilacea</name>
    <dbReference type="NCBI Taxonomy" id="1033008"/>
    <lineage>
        <taxon>Eukaryota</taxon>
        <taxon>Fungi</taxon>
        <taxon>Dikarya</taxon>
        <taxon>Basidiomycota</taxon>
        <taxon>Agaricomycotina</taxon>
        <taxon>Agaricomycetes</taxon>
        <taxon>Agaricomycetidae</taxon>
        <taxon>Agaricales</taxon>
        <taxon>Marasmiineae</taxon>
        <taxon>Mycenaceae</taxon>
        <taxon>Mycena</taxon>
    </lineage>
</organism>
<dbReference type="AlphaFoldDB" id="A0AAD6ZE59"/>
<evidence type="ECO:0000256" key="1">
    <source>
        <dbReference type="SAM" id="SignalP"/>
    </source>
</evidence>
<keyword evidence="3" id="KW-0378">Hydrolase</keyword>
<reference evidence="3" key="1">
    <citation type="submission" date="2023-03" db="EMBL/GenBank/DDBJ databases">
        <title>Massive genome expansion in bonnet fungi (Mycena s.s.) driven by repeated elements and novel gene families across ecological guilds.</title>
        <authorList>
            <consortium name="Lawrence Berkeley National Laboratory"/>
            <person name="Harder C.B."/>
            <person name="Miyauchi S."/>
            <person name="Viragh M."/>
            <person name="Kuo A."/>
            <person name="Thoen E."/>
            <person name="Andreopoulos B."/>
            <person name="Lu D."/>
            <person name="Skrede I."/>
            <person name="Drula E."/>
            <person name="Henrissat B."/>
            <person name="Morin E."/>
            <person name="Kohler A."/>
            <person name="Barry K."/>
            <person name="LaButti K."/>
            <person name="Morin E."/>
            <person name="Salamov A."/>
            <person name="Lipzen A."/>
            <person name="Mereny Z."/>
            <person name="Hegedus B."/>
            <person name="Baldrian P."/>
            <person name="Stursova M."/>
            <person name="Weitz H."/>
            <person name="Taylor A."/>
            <person name="Grigoriev I.V."/>
            <person name="Nagy L.G."/>
            <person name="Martin F."/>
            <person name="Kauserud H."/>
        </authorList>
    </citation>
    <scope>NUCLEOTIDE SEQUENCE</scope>
    <source>
        <strain evidence="3">CBHHK002</strain>
    </source>
</reference>
<evidence type="ECO:0000259" key="2">
    <source>
        <dbReference type="Pfam" id="PF16862"/>
    </source>
</evidence>
<dbReference type="GO" id="GO:0016787">
    <property type="term" value="F:hydrolase activity"/>
    <property type="evidence" value="ECO:0007669"/>
    <property type="project" value="UniProtKB-KW"/>
</dbReference>
<dbReference type="PANTHER" id="PTHR36183">
    <property type="entry name" value="BETA-GLUCURONIDASE"/>
    <property type="match status" value="1"/>
</dbReference>
<evidence type="ECO:0000313" key="3">
    <source>
        <dbReference type="EMBL" id="KAJ7318317.1"/>
    </source>
</evidence>
<name>A0AAD6ZE59_9AGAR</name>
<dbReference type="EMBL" id="JARIHO010000058">
    <property type="protein sequence ID" value="KAJ7318317.1"/>
    <property type="molecule type" value="Genomic_DNA"/>
</dbReference>
<gene>
    <name evidence="3" type="ORF">DFH08DRAFT_971390</name>
</gene>
<dbReference type="InterPro" id="IPR052974">
    <property type="entry name" value="GH79_Enzymes"/>
</dbReference>